<sequence>MIKWSYVDELHKLQSTTNFHLCNKLRGAHLDYPKNKMNALAAQMLSSPMATAIDFLRDDLSLQQFEGSEGTCKFLRWFGHLFDICNSSNFTAKGFKSPITSYNLHNKCRTMREGMEYIQSITDASGRPITMGKRKTGFVGFLMTLQSTQKVAERLLACKGYKFVLTYRLSQDHLETLFSRIRRKGEYERESNFSHLTKRRDNDGLRHPHRDVVTVVTKSDQALRHVLCTDEKGPLRSVNNKTITDIPVHVIETYDGDVFDIDHPNDTESHIENEDSHKVQLIKFVSSLFYRLVLHHHGKLYTERYIQNDACTMRHRLNKTVLFLNQ</sequence>
<dbReference type="EMBL" id="BMAT01011341">
    <property type="protein sequence ID" value="GFR70886.1"/>
    <property type="molecule type" value="Genomic_DNA"/>
</dbReference>
<feature type="domain" description="Transposable element P transposase-like GTP-binding insertion" evidence="1">
    <location>
        <begin position="2"/>
        <end position="98"/>
    </location>
</feature>
<dbReference type="Pfam" id="PF21788">
    <property type="entry name" value="TNP-like_GBD"/>
    <property type="match status" value="1"/>
</dbReference>
<protein>
    <submittedName>
        <fullName evidence="3">THAP domain-containing protein 9</fullName>
    </submittedName>
</protein>
<dbReference type="AlphaFoldDB" id="A0AAV4FDD2"/>
<evidence type="ECO:0000259" key="1">
    <source>
        <dbReference type="Pfam" id="PF21788"/>
    </source>
</evidence>
<dbReference type="Proteomes" id="UP000762676">
    <property type="component" value="Unassembled WGS sequence"/>
</dbReference>
<evidence type="ECO:0000313" key="3">
    <source>
        <dbReference type="EMBL" id="GFR70886.1"/>
    </source>
</evidence>
<evidence type="ECO:0000259" key="2">
    <source>
        <dbReference type="Pfam" id="PF21789"/>
    </source>
</evidence>
<proteinExistence type="predicted"/>
<dbReference type="Pfam" id="PF21789">
    <property type="entry name" value="TNP-like_RNaseH_C"/>
    <property type="match status" value="1"/>
</dbReference>
<gene>
    <name evidence="3" type="ORF">ElyMa_005664700</name>
</gene>
<organism evidence="3 4">
    <name type="scientific">Elysia marginata</name>
    <dbReference type="NCBI Taxonomy" id="1093978"/>
    <lineage>
        <taxon>Eukaryota</taxon>
        <taxon>Metazoa</taxon>
        <taxon>Spiralia</taxon>
        <taxon>Lophotrochozoa</taxon>
        <taxon>Mollusca</taxon>
        <taxon>Gastropoda</taxon>
        <taxon>Heterobranchia</taxon>
        <taxon>Euthyneura</taxon>
        <taxon>Panpulmonata</taxon>
        <taxon>Sacoglossa</taxon>
        <taxon>Placobranchoidea</taxon>
        <taxon>Plakobranchidae</taxon>
        <taxon>Elysia</taxon>
    </lineage>
</organism>
<feature type="domain" description="Transposable element P transposase-like RNase H C-terminal" evidence="2">
    <location>
        <begin position="167"/>
        <end position="188"/>
    </location>
</feature>
<accession>A0AAV4FDD2</accession>
<reference evidence="3 4" key="1">
    <citation type="journal article" date="2021" name="Elife">
        <title>Chloroplast acquisition without the gene transfer in kleptoplastic sea slugs, Plakobranchus ocellatus.</title>
        <authorList>
            <person name="Maeda T."/>
            <person name="Takahashi S."/>
            <person name="Yoshida T."/>
            <person name="Shimamura S."/>
            <person name="Takaki Y."/>
            <person name="Nagai Y."/>
            <person name="Toyoda A."/>
            <person name="Suzuki Y."/>
            <person name="Arimoto A."/>
            <person name="Ishii H."/>
            <person name="Satoh N."/>
            <person name="Nishiyama T."/>
            <person name="Hasebe M."/>
            <person name="Maruyama T."/>
            <person name="Minagawa J."/>
            <person name="Obokata J."/>
            <person name="Shigenobu S."/>
        </authorList>
    </citation>
    <scope>NUCLEOTIDE SEQUENCE [LARGE SCALE GENOMIC DNA]</scope>
</reference>
<dbReference type="PANTHER" id="PTHR47577">
    <property type="entry name" value="THAP DOMAIN-CONTAINING PROTEIN 6"/>
    <property type="match status" value="1"/>
</dbReference>
<keyword evidence="4" id="KW-1185">Reference proteome</keyword>
<dbReference type="InterPro" id="IPR048366">
    <property type="entry name" value="TNP-like_GBD"/>
</dbReference>
<dbReference type="InterPro" id="IPR048367">
    <property type="entry name" value="TNP-like_RNaseH_C"/>
</dbReference>
<name>A0AAV4FDD2_9GAST</name>
<dbReference type="PANTHER" id="PTHR47577:SF2">
    <property type="entry name" value="THAP DOMAIN CONTAINING 9"/>
    <property type="match status" value="1"/>
</dbReference>
<comment type="caution">
    <text evidence="3">The sequence shown here is derived from an EMBL/GenBank/DDBJ whole genome shotgun (WGS) entry which is preliminary data.</text>
</comment>
<evidence type="ECO:0000313" key="4">
    <source>
        <dbReference type="Proteomes" id="UP000762676"/>
    </source>
</evidence>